<sequence>MRNGESVGDMGRRQRGKIRRFSPWLRAGQAAAFQLLKGAKRRSRGATSQSQMPAFSSWRRSAVMNRCEDRPASQRKNDLINHSCLVIAQLVTRWRRRRRDRWTGGLGVVTSRGHPV</sequence>
<name>A0A9Q1ESG6_SYNKA</name>
<comment type="caution">
    <text evidence="2">The sequence shown here is derived from an EMBL/GenBank/DDBJ whole genome shotgun (WGS) entry which is preliminary data.</text>
</comment>
<organism evidence="2 3">
    <name type="scientific">Synaphobranchus kaupii</name>
    <name type="common">Kaup's arrowtooth eel</name>
    <dbReference type="NCBI Taxonomy" id="118154"/>
    <lineage>
        <taxon>Eukaryota</taxon>
        <taxon>Metazoa</taxon>
        <taxon>Chordata</taxon>
        <taxon>Craniata</taxon>
        <taxon>Vertebrata</taxon>
        <taxon>Euteleostomi</taxon>
        <taxon>Actinopterygii</taxon>
        <taxon>Neopterygii</taxon>
        <taxon>Teleostei</taxon>
        <taxon>Anguilliformes</taxon>
        <taxon>Synaphobranchidae</taxon>
        <taxon>Synaphobranchus</taxon>
    </lineage>
</organism>
<proteinExistence type="predicted"/>
<dbReference type="AlphaFoldDB" id="A0A9Q1ESG6"/>
<feature type="region of interest" description="Disordered" evidence="1">
    <location>
        <begin position="1"/>
        <end position="21"/>
    </location>
</feature>
<feature type="region of interest" description="Disordered" evidence="1">
    <location>
        <begin position="38"/>
        <end position="57"/>
    </location>
</feature>
<reference evidence="2" key="1">
    <citation type="journal article" date="2023" name="Science">
        <title>Genome structures resolve the early diversification of teleost fishes.</title>
        <authorList>
            <person name="Parey E."/>
            <person name="Louis A."/>
            <person name="Montfort J."/>
            <person name="Bouchez O."/>
            <person name="Roques C."/>
            <person name="Iampietro C."/>
            <person name="Lluch J."/>
            <person name="Castinel A."/>
            <person name="Donnadieu C."/>
            <person name="Desvignes T."/>
            <person name="Floi Bucao C."/>
            <person name="Jouanno E."/>
            <person name="Wen M."/>
            <person name="Mejri S."/>
            <person name="Dirks R."/>
            <person name="Jansen H."/>
            <person name="Henkel C."/>
            <person name="Chen W.J."/>
            <person name="Zahm M."/>
            <person name="Cabau C."/>
            <person name="Klopp C."/>
            <person name="Thompson A.W."/>
            <person name="Robinson-Rechavi M."/>
            <person name="Braasch I."/>
            <person name="Lecointre G."/>
            <person name="Bobe J."/>
            <person name="Postlethwait J.H."/>
            <person name="Berthelot C."/>
            <person name="Roest Crollius H."/>
            <person name="Guiguen Y."/>
        </authorList>
    </citation>
    <scope>NUCLEOTIDE SEQUENCE</scope>
    <source>
        <strain evidence="2">WJC10195</strain>
    </source>
</reference>
<dbReference type="EMBL" id="JAINUF010000013">
    <property type="protein sequence ID" value="KAJ8344099.1"/>
    <property type="molecule type" value="Genomic_DNA"/>
</dbReference>
<accession>A0A9Q1ESG6</accession>
<gene>
    <name evidence="2" type="ORF">SKAU_G00314280</name>
</gene>
<evidence type="ECO:0000313" key="3">
    <source>
        <dbReference type="Proteomes" id="UP001152622"/>
    </source>
</evidence>
<evidence type="ECO:0000256" key="1">
    <source>
        <dbReference type="SAM" id="MobiDB-lite"/>
    </source>
</evidence>
<dbReference type="Proteomes" id="UP001152622">
    <property type="component" value="Chromosome 13"/>
</dbReference>
<evidence type="ECO:0000313" key="2">
    <source>
        <dbReference type="EMBL" id="KAJ8344099.1"/>
    </source>
</evidence>
<feature type="compositionally biased region" description="Polar residues" evidence="1">
    <location>
        <begin position="45"/>
        <end position="54"/>
    </location>
</feature>
<protein>
    <submittedName>
        <fullName evidence="2">Uncharacterized protein</fullName>
    </submittedName>
</protein>
<keyword evidence="3" id="KW-1185">Reference proteome</keyword>